<feature type="non-terminal residue" evidence="1">
    <location>
        <position position="47"/>
    </location>
</feature>
<name>X0SGE2_9ZZZZ</name>
<gene>
    <name evidence="1" type="ORF">S01H1_05528</name>
</gene>
<dbReference type="AlphaFoldDB" id="X0SGE2"/>
<organism evidence="1">
    <name type="scientific">marine sediment metagenome</name>
    <dbReference type="NCBI Taxonomy" id="412755"/>
    <lineage>
        <taxon>unclassified sequences</taxon>
        <taxon>metagenomes</taxon>
        <taxon>ecological metagenomes</taxon>
    </lineage>
</organism>
<protein>
    <submittedName>
        <fullName evidence="1">Uncharacterized protein</fullName>
    </submittedName>
</protein>
<reference evidence="1" key="1">
    <citation type="journal article" date="2014" name="Front. Microbiol.">
        <title>High frequency of phylogenetically diverse reductive dehalogenase-homologous genes in deep subseafloor sedimentary metagenomes.</title>
        <authorList>
            <person name="Kawai M."/>
            <person name="Futagami T."/>
            <person name="Toyoda A."/>
            <person name="Takaki Y."/>
            <person name="Nishi S."/>
            <person name="Hori S."/>
            <person name="Arai W."/>
            <person name="Tsubouchi T."/>
            <person name="Morono Y."/>
            <person name="Uchiyama I."/>
            <person name="Ito T."/>
            <person name="Fujiyama A."/>
            <person name="Inagaki F."/>
            <person name="Takami H."/>
        </authorList>
    </citation>
    <scope>NUCLEOTIDE SEQUENCE</scope>
    <source>
        <strain evidence="1">Expedition CK06-06</strain>
    </source>
</reference>
<accession>X0SGE2</accession>
<dbReference type="EMBL" id="BARS01002877">
    <property type="protein sequence ID" value="GAF74196.1"/>
    <property type="molecule type" value="Genomic_DNA"/>
</dbReference>
<evidence type="ECO:0000313" key="1">
    <source>
        <dbReference type="EMBL" id="GAF74196.1"/>
    </source>
</evidence>
<sequence length="47" mass="4972">MTGRCRLASLIAALLLIFLPSIALAQDFSFAVSPTEVQIIGLRPGEA</sequence>
<proteinExistence type="predicted"/>
<comment type="caution">
    <text evidence="1">The sequence shown here is derived from an EMBL/GenBank/DDBJ whole genome shotgun (WGS) entry which is preliminary data.</text>
</comment>